<evidence type="ECO:0000256" key="3">
    <source>
        <dbReference type="ARBA" id="ARBA00022519"/>
    </source>
</evidence>
<dbReference type="InterPro" id="IPR013685">
    <property type="entry name" value="POTRA_FtsQ_type"/>
</dbReference>
<sequence>MSKSMQLTVIFSLLVLLLVVAMMSGLIQSDRWRITQLEVAADYDRITSEQLRLMVAKTPERSFFRLDAEQVKQNIESMPWVKYAHVVKQWPDTLKITIKEHQATAIWNGKDLLNQTGEVFQVDAVDHLKALPRIFGLTEDSKVTLEDFNRFNQLLQPVGYEISEAHVDGRGDWRLILRNGLEVLLGTEKHEARILRLAETWDQLLLASERLPARVDLRYSNGYVVRWREENGLTDKKVSFNQGEMG</sequence>
<evidence type="ECO:0000313" key="12">
    <source>
        <dbReference type="Proteomes" id="UP000295724"/>
    </source>
</evidence>
<evidence type="ECO:0000256" key="5">
    <source>
        <dbReference type="ARBA" id="ARBA00022692"/>
    </source>
</evidence>
<evidence type="ECO:0000256" key="7">
    <source>
        <dbReference type="ARBA" id="ARBA00023136"/>
    </source>
</evidence>
<keyword evidence="4 9" id="KW-0132">Cell division</keyword>
<dbReference type="AlphaFoldDB" id="A0A4R6XYB3"/>
<gene>
    <name evidence="9" type="primary">ftsQ</name>
    <name evidence="11" type="ORF">C8D91_1216</name>
</gene>
<evidence type="ECO:0000259" key="10">
    <source>
        <dbReference type="PROSITE" id="PS51779"/>
    </source>
</evidence>
<keyword evidence="3 9" id="KW-0997">Cell inner membrane</keyword>
<dbReference type="InterPro" id="IPR034746">
    <property type="entry name" value="POTRA"/>
</dbReference>
<dbReference type="GO" id="GO:0032153">
    <property type="term" value="C:cell division site"/>
    <property type="evidence" value="ECO:0007669"/>
    <property type="project" value="UniProtKB-UniRule"/>
</dbReference>
<dbReference type="GO" id="GO:0043093">
    <property type="term" value="P:FtsZ-dependent cytokinesis"/>
    <property type="evidence" value="ECO:0007669"/>
    <property type="project" value="UniProtKB-UniRule"/>
</dbReference>
<comment type="caution">
    <text evidence="11">The sequence shown here is derived from an EMBL/GenBank/DDBJ whole genome shotgun (WGS) entry which is preliminary data.</text>
</comment>
<keyword evidence="8 9" id="KW-0131">Cell cycle</keyword>
<evidence type="ECO:0000256" key="2">
    <source>
        <dbReference type="ARBA" id="ARBA00022475"/>
    </source>
</evidence>
<dbReference type="OrthoDB" id="9790370at2"/>
<dbReference type="Gene3D" id="3.40.50.11690">
    <property type="entry name" value="Cell division protein FtsQ/DivIB"/>
    <property type="match status" value="1"/>
</dbReference>
<reference evidence="11 12" key="1">
    <citation type="submission" date="2019-03" db="EMBL/GenBank/DDBJ databases">
        <title>Genomic Encyclopedia of Type Strains, Phase IV (KMG-IV): sequencing the most valuable type-strain genomes for metagenomic binning, comparative biology and taxonomic classification.</title>
        <authorList>
            <person name="Goeker M."/>
        </authorList>
    </citation>
    <scope>NUCLEOTIDE SEQUENCE [LARGE SCALE GENOMIC DNA]</scope>
    <source>
        <strain evidence="11 12">DSM 25488</strain>
    </source>
</reference>
<evidence type="ECO:0000256" key="9">
    <source>
        <dbReference type="HAMAP-Rule" id="MF_00911"/>
    </source>
</evidence>
<dbReference type="GO" id="GO:0005886">
    <property type="term" value="C:plasma membrane"/>
    <property type="evidence" value="ECO:0007669"/>
    <property type="project" value="UniProtKB-SubCell"/>
</dbReference>
<dbReference type="Pfam" id="PF08478">
    <property type="entry name" value="POTRA_1"/>
    <property type="match status" value="1"/>
</dbReference>
<feature type="domain" description="POTRA" evidence="10">
    <location>
        <begin position="32"/>
        <end position="101"/>
    </location>
</feature>
<keyword evidence="12" id="KW-1185">Reference proteome</keyword>
<dbReference type="HAMAP" id="MF_00911">
    <property type="entry name" value="FtsQ_subfam"/>
    <property type="match status" value="1"/>
</dbReference>
<evidence type="ECO:0000256" key="8">
    <source>
        <dbReference type="ARBA" id="ARBA00023306"/>
    </source>
</evidence>
<keyword evidence="5 9" id="KW-0812">Transmembrane</keyword>
<evidence type="ECO:0000313" key="11">
    <source>
        <dbReference type="EMBL" id="TDR22723.1"/>
    </source>
</evidence>
<keyword evidence="7 9" id="KW-0472">Membrane</keyword>
<dbReference type="PANTHER" id="PTHR35851">
    <property type="entry name" value="CELL DIVISION PROTEIN FTSQ"/>
    <property type="match status" value="1"/>
</dbReference>
<evidence type="ECO:0000256" key="4">
    <source>
        <dbReference type="ARBA" id="ARBA00022618"/>
    </source>
</evidence>
<dbReference type="EMBL" id="SNZB01000002">
    <property type="protein sequence ID" value="TDR22723.1"/>
    <property type="molecule type" value="Genomic_DNA"/>
</dbReference>
<dbReference type="GO" id="GO:0090529">
    <property type="term" value="P:cell septum assembly"/>
    <property type="evidence" value="ECO:0007669"/>
    <property type="project" value="InterPro"/>
</dbReference>
<dbReference type="InterPro" id="IPR005548">
    <property type="entry name" value="Cell_div_FtsQ/DivIB_C"/>
</dbReference>
<evidence type="ECO:0000256" key="1">
    <source>
        <dbReference type="ARBA" id="ARBA00004370"/>
    </source>
</evidence>
<dbReference type="PANTHER" id="PTHR35851:SF1">
    <property type="entry name" value="CELL DIVISION PROTEIN FTSQ"/>
    <property type="match status" value="1"/>
</dbReference>
<dbReference type="InterPro" id="IPR045335">
    <property type="entry name" value="FtsQ_C_sf"/>
</dbReference>
<dbReference type="Proteomes" id="UP000295724">
    <property type="component" value="Unassembled WGS sequence"/>
</dbReference>
<accession>A0A4R6XYB3</accession>
<dbReference type="RefSeq" id="WP_099019343.1">
    <property type="nucleotide sequence ID" value="NZ_NIHB01000002.1"/>
</dbReference>
<dbReference type="InterPro" id="IPR026579">
    <property type="entry name" value="FtsQ"/>
</dbReference>
<keyword evidence="6 9" id="KW-1133">Transmembrane helix</keyword>
<organism evidence="11 12">
    <name type="scientific">Marinicella litoralis</name>
    <dbReference type="NCBI Taxonomy" id="644220"/>
    <lineage>
        <taxon>Bacteria</taxon>
        <taxon>Pseudomonadati</taxon>
        <taxon>Pseudomonadota</taxon>
        <taxon>Gammaproteobacteria</taxon>
        <taxon>Lysobacterales</taxon>
        <taxon>Marinicellaceae</taxon>
        <taxon>Marinicella</taxon>
    </lineage>
</organism>
<comment type="subcellular location">
    <subcellularLocation>
        <location evidence="9">Cell inner membrane</location>
        <topology evidence="9">Single-pass type II membrane protein</topology>
    </subcellularLocation>
    <subcellularLocation>
        <location evidence="1">Membrane</location>
    </subcellularLocation>
    <text evidence="9">Localizes to the division septum.</text>
</comment>
<keyword evidence="2 9" id="KW-1003">Cell membrane</keyword>
<comment type="function">
    <text evidence="9">Essential cell division protein. May link together the upstream cell division proteins, which are predominantly cytoplasmic, with the downstream cell division proteins, which are predominantly periplasmic. May control correct divisome assembly.</text>
</comment>
<name>A0A4R6XYB3_9GAMM</name>
<comment type="similarity">
    <text evidence="9">Belongs to the FtsQ/DivIB family. FtsQ subfamily.</text>
</comment>
<protein>
    <recommendedName>
        <fullName evidence="9">Cell division protein FtsQ</fullName>
    </recommendedName>
</protein>
<evidence type="ECO:0000256" key="6">
    <source>
        <dbReference type="ARBA" id="ARBA00022989"/>
    </source>
</evidence>
<proteinExistence type="inferred from homology"/>
<dbReference type="PROSITE" id="PS51779">
    <property type="entry name" value="POTRA"/>
    <property type="match status" value="1"/>
</dbReference>
<dbReference type="Gene3D" id="3.10.20.310">
    <property type="entry name" value="membrane protein fhac"/>
    <property type="match status" value="1"/>
</dbReference>
<comment type="subunit">
    <text evidence="9">Part of a complex composed of FtsB, FtsL and FtsQ.</text>
</comment>
<dbReference type="Pfam" id="PF03799">
    <property type="entry name" value="FtsQ_DivIB_C"/>
    <property type="match status" value="1"/>
</dbReference>